<evidence type="ECO:0000313" key="3">
    <source>
        <dbReference type="Proteomes" id="UP000261032"/>
    </source>
</evidence>
<protein>
    <submittedName>
        <fullName evidence="2">Spore coat protein</fullName>
    </submittedName>
</protein>
<evidence type="ECO:0000313" key="2">
    <source>
        <dbReference type="EMBL" id="RGD76527.1"/>
    </source>
</evidence>
<keyword evidence="2" id="KW-0167">Capsid protein</keyword>
<dbReference type="InterPro" id="IPR012851">
    <property type="entry name" value="Spore_coat_CotF-like"/>
</dbReference>
<dbReference type="AlphaFoldDB" id="A0A3E3E4K5"/>
<keyword evidence="2" id="KW-0946">Virion</keyword>
<organism evidence="2 3">
    <name type="scientific">Thomasclavelia ramosa</name>
    <dbReference type="NCBI Taxonomy" id="1547"/>
    <lineage>
        <taxon>Bacteria</taxon>
        <taxon>Bacillati</taxon>
        <taxon>Bacillota</taxon>
        <taxon>Erysipelotrichia</taxon>
        <taxon>Erysipelotrichales</taxon>
        <taxon>Coprobacillaceae</taxon>
        <taxon>Thomasclavelia</taxon>
    </lineage>
</organism>
<dbReference type="GeneID" id="64196913"/>
<dbReference type="InterPro" id="IPR012347">
    <property type="entry name" value="Ferritin-like"/>
</dbReference>
<proteinExistence type="predicted"/>
<dbReference type="Proteomes" id="UP001211987">
    <property type="component" value="Unassembled WGS sequence"/>
</dbReference>
<sequence length="106" mass="12619">MDNQNYSNPTKQPILPNENTFNDYDRINDVLLCLKSLLSDYTTFIIECSHQQLANKLIDIQKEVYQIQREVFDLMYSKGWYPLEPETPQKIQKVVQEYTTKESHLM</sequence>
<reference evidence="1" key="2">
    <citation type="submission" date="2023-01" db="EMBL/GenBank/DDBJ databases">
        <title>Human gut microbiome strain richness.</title>
        <authorList>
            <person name="Chen-Liaw A."/>
        </authorList>
    </citation>
    <scope>NUCLEOTIDE SEQUENCE</scope>
    <source>
        <strain evidence="1">1001217st2_G6_1001217B_191108</strain>
    </source>
</reference>
<dbReference type="EMBL" id="JAQLKE010000014">
    <property type="protein sequence ID" value="MDB7084165.1"/>
    <property type="molecule type" value="Genomic_DNA"/>
</dbReference>
<gene>
    <name evidence="2" type="ORF">DXB93_18640</name>
    <name evidence="1" type="ORF">PM738_10160</name>
</gene>
<dbReference type="RefSeq" id="WP_003538886.1">
    <property type="nucleotide sequence ID" value="NZ_AP031443.1"/>
</dbReference>
<dbReference type="EMBL" id="QUSL01000069">
    <property type="protein sequence ID" value="RGD76527.1"/>
    <property type="molecule type" value="Genomic_DNA"/>
</dbReference>
<name>A0A3E3E4K5_9FIRM</name>
<evidence type="ECO:0000313" key="1">
    <source>
        <dbReference type="EMBL" id="MDB7084165.1"/>
    </source>
</evidence>
<comment type="caution">
    <text evidence="2">The sequence shown here is derived from an EMBL/GenBank/DDBJ whole genome shotgun (WGS) entry which is preliminary data.</text>
</comment>
<dbReference type="Pfam" id="PF07875">
    <property type="entry name" value="Coat_F"/>
    <property type="match status" value="1"/>
</dbReference>
<dbReference type="Gene3D" id="1.20.1260.10">
    <property type="match status" value="1"/>
</dbReference>
<accession>A0A3E3E4K5</accession>
<reference evidence="2 3" key="1">
    <citation type="submission" date="2018-08" db="EMBL/GenBank/DDBJ databases">
        <title>A genome reference for cultivated species of the human gut microbiota.</title>
        <authorList>
            <person name="Zou Y."/>
            <person name="Xue W."/>
            <person name="Luo G."/>
        </authorList>
    </citation>
    <scope>NUCLEOTIDE SEQUENCE [LARGE SCALE GENOMIC DNA]</scope>
    <source>
        <strain evidence="2 3">OM06-4</strain>
    </source>
</reference>
<dbReference type="Proteomes" id="UP000261032">
    <property type="component" value="Unassembled WGS sequence"/>
</dbReference>